<protein>
    <recommendedName>
        <fullName evidence="2">Aminoglycoside phosphotransferase domain-containing protein</fullName>
    </recommendedName>
</protein>
<reference evidence="3" key="1">
    <citation type="journal article" date="2020" name="Stud. Mycol.">
        <title>101 Dothideomycetes genomes: a test case for predicting lifestyles and emergence of pathogens.</title>
        <authorList>
            <person name="Haridas S."/>
            <person name="Albert R."/>
            <person name="Binder M."/>
            <person name="Bloem J."/>
            <person name="Labutti K."/>
            <person name="Salamov A."/>
            <person name="Andreopoulos B."/>
            <person name="Baker S."/>
            <person name="Barry K."/>
            <person name="Bills G."/>
            <person name="Bluhm B."/>
            <person name="Cannon C."/>
            <person name="Castanera R."/>
            <person name="Culley D."/>
            <person name="Daum C."/>
            <person name="Ezra D."/>
            <person name="Gonzalez J."/>
            <person name="Henrissat B."/>
            <person name="Kuo A."/>
            <person name="Liang C."/>
            <person name="Lipzen A."/>
            <person name="Lutzoni F."/>
            <person name="Magnuson J."/>
            <person name="Mondo S."/>
            <person name="Nolan M."/>
            <person name="Ohm R."/>
            <person name="Pangilinan J."/>
            <person name="Park H.-J."/>
            <person name="Ramirez L."/>
            <person name="Alfaro M."/>
            <person name="Sun H."/>
            <person name="Tritt A."/>
            <person name="Yoshinaga Y."/>
            <person name="Zwiers L.-H."/>
            <person name="Turgeon B."/>
            <person name="Goodwin S."/>
            <person name="Spatafora J."/>
            <person name="Crous P."/>
            <person name="Grigoriev I."/>
        </authorList>
    </citation>
    <scope>NUCLEOTIDE SEQUENCE</scope>
    <source>
        <strain evidence="3">CBS 379.55</strain>
    </source>
</reference>
<dbReference type="EMBL" id="ML986507">
    <property type="protein sequence ID" value="KAF2273751.1"/>
    <property type="molecule type" value="Genomic_DNA"/>
</dbReference>
<dbReference type="AlphaFoldDB" id="A0A6A6JAX2"/>
<name>A0A6A6JAX2_WESOR</name>
<dbReference type="Gene3D" id="3.90.1200.10">
    <property type="match status" value="1"/>
</dbReference>
<dbReference type="SUPFAM" id="SSF56112">
    <property type="entry name" value="Protein kinase-like (PK-like)"/>
    <property type="match status" value="1"/>
</dbReference>
<gene>
    <name evidence="3" type="ORF">EI97DRAFT_435671</name>
</gene>
<sequence>MSTPTTTKPDLTTPSGLHAYLLTHHPTTPPKSITLLTGGTANYVYRVLSPHPNNASPKTVIYKHAAPHLHSNLDFAFDPRRMEYEDLALRIVPGFLDDVGSDTDSADRKAHAADEEEEGMSVRARAVQSYSYDGDAKLLCLSDGGSQNVKDAYQDLKKGEVRKIGEELGRWLAVLHSSSSASSPSLSLSLDEKHEMNDVGSRGRENNPIAVAIYRYSYTNLHHALAEYDIPGGQEVAQRVDETFGALLQIEDECLCHGDFWTGNVLVEKKANRATDAGKVGNPQTRIDLTVVDWEMVRLGTSATDVAQSAPKPSCSIDSAAVKGCGLRSWRPTCATGSLLRLKQGC</sequence>
<feature type="region of interest" description="Disordered" evidence="1">
    <location>
        <begin position="100"/>
        <end position="122"/>
    </location>
</feature>
<feature type="domain" description="Aminoglycoside phosphotransferase" evidence="2">
    <location>
        <begin position="158"/>
        <end position="309"/>
    </location>
</feature>
<evidence type="ECO:0000313" key="3">
    <source>
        <dbReference type="EMBL" id="KAF2273751.1"/>
    </source>
</evidence>
<proteinExistence type="predicted"/>
<dbReference type="OrthoDB" id="25129at2759"/>
<evidence type="ECO:0000313" key="4">
    <source>
        <dbReference type="Proteomes" id="UP000800097"/>
    </source>
</evidence>
<organism evidence="3 4">
    <name type="scientific">Westerdykella ornata</name>
    <dbReference type="NCBI Taxonomy" id="318751"/>
    <lineage>
        <taxon>Eukaryota</taxon>
        <taxon>Fungi</taxon>
        <taxon>Dikarya</taxon>
        <taxon>Ascomycota</taxon>
        <taxon>Pezizomycotina</taxon>
        <taxon>Dothideomycetes</taxon>
        <taxon>Pleosporomycetidae</taxon>
        <taxon>Pleosporales</taxon>
        <taxon>Sporormiaceae</taxon>
        <taxon>Westerdykella</taxon>
    </lineage>
</organism>
<dbReference type="InterPro" id="IPR002575">
    <property type="entry name" value="Aminoglycoside_PTrfase"/>
</dbReference>
<dbReference type="RefSeq" id="XP_033651290.1">
    <property type="nucleotide sequence ID" value="XM_033798915.1"/>
</dbReference>
<dbReference type="Gene3D" id="3.30.200.20">
    <property type="entry name" value="Phosphorylase Kinase, domain 1"/>
    <property type="match status" value="1"/>
</dbReference>
<accession>A0A6A6JAX2</accession>
<evidence type="ECO:0000259" key="2">
    <source>
        <dbReference type="Pfam" id="PF01636"/>
    </source>
</evidence>
<dbReference type="InterPro" id="IPR011009">
    <property type="entry name" value="Kinase-like_dom_sf"/>
</dbReference>
<evidence type="ECO:0000256" key="1">
    <source>
        <dbReference type="SAM" id="MobiDB-lite"/>
    </source>
</evidence>
<dbReference type="Pfam" id="PF01636">
    <property type="entry name" value="APH"/>
    <property type="match status" value="1"/>
</dbReference>
<keyword evidence="4" id="KW-1185">Reference proteome</keyword>
<dbReference type="Proteomes" id="UP000800097">
    <property type="component" value="Unassembled WGS sequence"/>
</dbReference>
<dbReference type="GeneID" id="54552090"/>